<accession>A0ABQ2HTV8</accession>
<sequence>MPGSSSIPPSSGSHLDDLRTAVRAARSDVELLRSGKVDPALLLTARGVLLEALEIYAAELVRRRLPMPPALRDDLRLQRGIRAARGLR</sequence>
<evidence type="ECO:0000313" key="2">
    <source>
        <dbReference type="Proteomes" id="UP000623461"/>
    </source>
</evidence>
<protein>
    <submittedName>
        <fullName evidence="1">Uncharacterized protein</fullName>
    </submittedName>
</protein>
<dbReference type="EMBL" id="BMNZ01000002">
    <property type="protein sequence ID" value="GGM89713.1"/>
    <property type="molecule type" value="Genomic_DNA"/>
</dbReference>
<evidence type="ECO:0000313" key="1">
    <source>
        <dbReference type="EMBL" id="GGM89713.1"/>
    </source>
</evidence>
<organism evidence="1 2">
    <name type="scientific">Terrabacter tumescens</name>
    <dbReference type="NCBI Taxonomy" id="60443"/>
    <lineage>
        <taxon>Bacteria</taxon>
        <taxon>Bacillati</taxon>
        <taxon>Actinomycetota</taxon>
        <taxon>Actinomycetes</taxon>
        <taxon>Micrococcales</taxon>
        <taxon>Intrasporangiaceae</taxon>
        <taxon>Terrabacter</taxon>
    </lineage>
</organism>
<reference evidence="2" key="1">
    <citation type="journal article" date="2019" name="Int. J. Syst. Evol. Microbiol.">
        <title>The Global Catalogue of Microorganisms (GCM) 10K type strain sequencing project: providing services to taxonomists for standard genome sequencing and annotation.</title>
        <authorList>
            <consortium name="The Broad Institute Genomics Platform"/>
            <consortium name="The Broad Institute Genome Sequencing Center for Infectious Disease"/>
            <person name="Wu L."/>
            <person name="Ma J."/>
        </authorList>
    </citation>
    <scope>NUCLEOTIDE SEQUENCE [LARGE SCALE GENOMIC DNA]</scope>
    <source>
        <strain evidence="2">JCM 1365</strain>
    </source>
</reference>
<comment type="caution">
    <text evidence="1">The sequence shown here is derived from an EMBL/GenBank/DDBJ whole genome shotgun (WGS) entry which is preliminary data.</text>
</comment>
<gene>
    <name evidence="1" type="ORF">GCM10009721_13790</name>
</gene>
<keyword evidence="2" id="KW-1185">Reference proteome</keyword>
<proteinExistence type="predicted"/>
<name>A0ABQ2HTV8_9MICO</name>
<dbReference type="Proteomes" id="UP000623461">
    <property type="component" value="Unassembled WGS sequence"/>
</dbReference>